<name>A0A0D6JG66_9HYPH</name>
<evidence type="ECO:0000313" key="2">
    <source>
        <dbReference type="Proteomes" id="UP000033187"/>
    </source>
</evidence>
<sequence length="81" mass="8881">MQEISGLALTRLEPTLRLVDHVKLTLTANKTVVAMTRAKRFQRIADLHGDTGIFIKAALRYGLTTGPSGKDRRTDTSTDAV</sequence>
<organism evidence="1 2">
    <name type="scientific">Candidatus Filomicrobium marinum</name>
    <dbReference type="NCBI Taxonomy" id="1608628"/>
    <lineage>
        <taxon>Bacteria</taxon>
        <taxon>Pseudomonadati</taxon>
        <taxon>Pseudomonadota</taxon>
        <taxon>Alphaproteobacteria</taxon>
        <taxon>Hyphomicrobiales</taxon>
        <taxon>Hyphomicrobiaceae</taxon>
        <taxon>Filomicrobium</taxon>
    </lineage>
</organism>
<dbReference type="Proteomes" id="UP000033187">
    <property type="component" value="Chromosome 1"/>
</dbReference>
<dbReference type="KEGG" id="fiy:BN1229_v1_2324"/>
<evidence type="ECO:0000313" key="1">
    <source>
        <dbReference type="EMBL" id="CPR19797.1"/>
    </source>
</evidence>
<accession>A0A0D6JG66</accession>
<gene>
    <name evidence="1" type="ORF">YBN1229_v1_2324</name>
</gene>
<proteinExistence type="predicted"/>
<protein>
    <submittedName>
        <fullName evidence="1">Uncharacterized protein</fullName>
    </submittedName>
</protein>
<dbReference type="AlphaFoldDB" id="A0A0D6JG66"/>
<keyword evidence="2" id="KW-1185">Reference proteome</keyword>
<reference evidence="2" key="1">
    <citation type="submission" date="2015-02" db="EMBL/GenBank/DDBJ databases">
        <authorList>
            <person name="Chooi Y.-H."/>
        </authorList>
    </citation>
    <scope>NUCLEOTIDE SEQUENCE [LARGE SCALE GENOMIC DNA]</scope>
    <source>
        <strain evidence="2">strain Y</strain>
    </source>
</reference>
<dbReference type="KEGG" id="fil:BN1229_v1_2323"/>
<dbReference type="EMBL" id="LN829119">
    <property type="protein sequence ID" value="CPR19797.1"/>
    <property type="molecule type" value="Genomic_DNA"/>
</dbReference>